<dbReference type="Proteomes" id="UP000499080">
    <property type="component" value="Unassembled WGS sequence"/>
</dbReference>
<protein>
    <submittedName>
        <fullName evidence="1">Uncharacterized protein</fullName>
    </submittedName>
</protein>
<reference evidence="1 2" key="1">
    <citation type="journal article" date="2019" name="Sci. Rep.">
        <title>Orb-weaving spider Araneus ventricosus genome elucidates the spidroin gene catalogue.</title>
        <authorList>
            <person name="Kono N."/>
            <person name="Nakamura H."/>
            <person name="Ohtoshi R."/>
            <person name="Moran D.A.P."/>
            <person name="Shinohara A."/>
            <person name="Yoshida Y."/>
            <person name="Fujiwara M."/>
            <person name="Mori M."/>
            <person name="Tomita M."/>
            <person name="Arakawa K."/>
        </authorList>
    </citation>
    <scope>NUCLEOTIDE SEQUENCE [LARGE SCALE GENOMIC DNA]</scope>
</reference>
<comment type="caution">
    <text evidence="1">The sequence shown here is derived from an EMBL/GenBank/DDBJ whole genome shotgun (WGS) entry which is preliminary data.</text>
</comment>
<evidence type="ECO:0000313" key="2">
    <source>
        <dbReference type="Proteomes" id="UP000499080"/>
    </source>
</evidence>
<sequence>METITIPFFLVKRISSQNETFNSVSPFLVQKAVTENIGDVLSVRKLRSGDLLIEVNSRTQAQNIVKIKTFRSIPVSVSSHISLNSSKGVISCELLNFTTEDITKELKSQGVTHLRRISVRRGGQLFDTKHLVITFNIPKLP</sequence>
<keyword evidence="2" id="KW-1185">Reference proteome</keyword>
<organism evidence="1 2">
    <name type="scientific">Araneus ventricosus</name>
    <name type="common">Orbweaver spider</name>
    <name type="synonym">Epeira ventricosa</name>
    <dbReference type="NCBI Taxonomy" id="182803"/>
    <lineage>
        <taxon>Eukaryota</taxon>
        <taxon>Metazoa</taxon>
        <taxon>Ecdysozoa</taxon>
        <taxon>Arthropoda</taxon>
        <taxon>Chelicerata</taxon>
        <taxon>Arachnida</taxon>
        <taxon>Araneae</taxon>
        <taxon>Araneomorphae</taxon>
        <taxon>Entelegynae</taxon>
        <taxon>Araneoidea</taxon>
        <taxon>Araneidae</taxon>
        <taxon>Araneus</taxon>
    </lineage>
</organism>
<gene>
    <name evidence="1" type="ORF">AVEN_229039_1</name>
</gene>
<accession>A0A4Y2CX36</accession>
<evidence type="ECO:0000313" key="1">
    <source>
        <dbReference type="EMBL" id="GBM09000.1"/>
    </source>
</evidence>
<dbReference type="EMBL" id="BGPR01000263">
    <property type="protein sequence ID" value="GBM09000.1"/>
    <property type="molecule type" value="Genomic_DNA"/>
</dbReference>
<proteinExistence type="predicted"/>
<name>A0A4Y2CX36_ARAVE</name>
<dbReference type="OrthoDB" id="6434843at2759"/>
<dbReference type="AlphaFoldDB" id="A0A4Y2CX36"/>